<evidence type="ECO:0000313" key="5">
    <source>
        <dbReference type="EMBL" id="KAG9268775.1"/>
    </source>
</evidence>
<sequence length="394" mass="46232">MAAGSLPALSPEDPRLQLRVENRWRNIFVTQAEDVSLHDKEQEENVNHIPVITESSSRILDTGVNTLQRTLLLKKQLKVDEVNTELKQKQLEFRARMQILEKRRAELLLKQQETKDRAVKFEKFVEENEVKRRRALKKYQVERKQNEQKEKEKSELCVHFDQLQIRHQYLKQRVEKYKMYEEYLRKILDLLPENYLEYGSDSLAMPIIRRHETLSITQQTLVQHLTGLSEELEQGQRNLDSLKQEHNTSKLMINKEMSELQTQWDQIKEKNKQLEMTLQIHQGQNRDQAEEIGSLMIAVKNLGQQCHLQHYGSLDDMKMLTMMDMIMEFILDKADLERRAMRLTDSGSEITKRSAERRRTGSALKTNNSSKVHLKSTSKTSGGSKLLSSSKTMQ</sequence>
<keyword evidence="1 2" id="KW-0175">Coiled coil</keyword>
<dbReference type="PANTHER" id="PTHR21683">
    <property type="entry name" value="COILED-COIL DOMAIN-CONTAINING PROTEIN 42 LIKE-2-LIKE-RELATED"/>
    <property type="match status" value="1"/>
</dbReference>
<reference evidence="5 6" key="1">
    <citation type="submission" date="2021-07" db="EMBL/GenBank/DDBJ databases">
        <authorList>
            <person name="Imarazene B."/>
            <person name="Zahm M."/>
            <person name="Klopp C."/>
            <person name="Cabau C."/>
            <person name="Beille S."/>
            <person name="Jouanno E."/>
            <person name="Castinel A."/>
            <person name="Lluch J."/>
            <person name="Gil L."/>
            <person name="Kuchtly C."/>
            <person name="Lopez Roques C."/>
            <person name="Donnadieu C."/>
            <person name="Parrinello H."/>
            <person name="Journot L."/>
            <person name="Du K."/>
            <person name="Schartl M."/>
            <person name="Retaux S."/>
            <person name="Guiguen Y."/>
        </authorList>
    </citation>
    <scope>NUCLEOTIDE SEQUENCE [LARGE SCALE GENOMIC DNA]</scope>
    <source>
        <strain evidence="5">Pach_M1</strain>
        <tissue evidence="5">Testis</tissue>
    </source>
</reference>
<dbReference type="PANTHER" id="PTHR21683:SF18">
    <property type="entry name" value="COILED-COIL DOMAIN-CONTAINING PROTEIN 42 HOMOLOG"/>
    <property type="match status" value="1"/>
</dbReference>
<dbReference type="Pfam" id="PF13863">
    <property type="entry name" value="DUF4200"/>
    <property type="match status" value="1"/>
</dbReference>
<dbReference type="EMBL" id="JAICCE010000014">
    <property type="protein sequence ID" value="KAG9268775.1"/>
    <property type="molecule type" value="Genomic_DNA"/>
</dbReference>
<name>A0A8T2LFV6_ASTMX</name>
<gene>
    <name evidence="5" type="ORF">AMEX_G17783</name>
</gene>
<evidence type="ECO:0000256" key="3">
    <source>
        <dbReference type="SAM" id="MobiDB-lite"/>
    </source>
</evidence>
<dbReference type="GO" id="GO:0005856">
    <property type="term" value="C:cytoskeleton"/>
    <property type="evidence" value="ECO:0007669"/>
    <property type="project" value="UniProtKB-ARBA"/>
</dbReference>
<proteinExistence type="predicted"/>
<evidence type="ECO:0000256" key="2">
    <source>
        <dbReference type="SAM" id="Coils"/>
    </source>
</evidence>
<feature type="coiled-coil region" evidence="2">
    <location>
        <begin position="72"/>
        <end position="152"/>
    </location>
</feature>
<feature type="coiled-coil region" evidence="2">
    <location>
        <begin position="225"/>
        <end position="277"/>
    </location>
</feature>
<feature type="domain" description="DUF4200" evidence="4">
    <location>
        <begin position="72"/>
        <end position="188"/>
    </location>
</feature>
<evidence type="ECO:0000259" key="4">
    <source>
        <dbReference type="Pfam" id="PF13863"/>
    </source>
</evidence>
<protein>
    <recommendedName>
        <fullName evidence="4">DUF4200 domain-containing protein</fullName>
    </recommendedName>
</protein>
<dbReference type="Proteomes" id="UP000752171">
    <property type="component" value="Unassembled WGS sequence"/>
</dbReference>
<dbReference type="InterPro" id="IPR025252">
    <property type="entry name" value="DUF4200"/>
</dbReference>
<evidence type="ECO:0000313" key="6">
    <source>
        <dbReference type="Proteomes" id="UP000752171"/>
    </source>
</evidence>
<evidence type="ECO:0000256" key="1">
    <source>
        <dbReference type="ARBA" id="ARBA00023054"/>
    </source>
</evidence>
<feature type="compositionally biased region" description="Low complexity" evidence="3">
    <location>
        <begin position="375"/>
        <end position="394"/>
    </location>
</feature>
<feature type="compositionally biased region" description="Basic and acidic residues" evidence="3">
    <location>
        <begin position="350"/>
        <end position="359"/>
    </location>
</feature>
<accession>A0A8T2LFV6</accession>
<feature type="region of interest" description="Disordered" evidence="3">
    <location>
        <begin position="347"/>
        <end position="394"/>
    </location>
</feature>
<comment type="caution">
    <text evidence="5">The sequence shown here is derived from an EMBL/GenBank/DDBJ whole genome shotgun (WGS) entry which is preliminary data.</text>
</comment>
<dbReference type="AlphaFoldDB" id="A0A8T2LFV6"/>
<dbReference type="InterPro" id="IPR051147">
    <property type="entry name" value="CFAP_domain-containing"/>
</dbReference>
<organism evidence="5 6">
    <name type="scientific">Astyanax mexicanus</name>
    <name type="common">Blind cave fish</name>
    <name type="synonym">Astyanax fasciatus mexicanus</name>
    <dbReference type="NCBI Taxonomy" id="7994"/>
    <lineage>
        <taxon>Eukaryota</taxon>
        <taxon>Metazoa</taxon>
        <taxon>Chordata</taxon>
        <taxon>Craniata</taxon>
        <taxon>Vertebrata</taxon>
        <taxon>Euteleostomi</taxon>
        <taxon>Actinopterygii</taxon>
        <taxon>Neopterygii</taxon>
        <taxon>Teleostei</taxon>
        <taxon>Ostariophysi</taxon>
        <taxon>Characiformes</taxon>
        <taxon>Characoidei</taxon>
        <taxon>Acestrorhamphidae</taxon>
        <taxon>Acestrorhamphinae</taxon>
        <taxon>Astyanax</taxon>
    </lineage>
</organism>